<feature type="region of interest" description="Disordered" evidence="1">
    <location>
        <begin position="1"/>
        <end position="24"/>
    </location>
</feature>
<dbReference type="AlphaFoldDB" id="A0A2P2NJ48"/>
<accession>A0A2P2NJ48</accession>
<reference evidence="2" key="1">
    <citation type="submission" date="2018-02" db="EMBL/GenBank/DDBJ databases">
        <title>Rhizophora mucronata_Transcriptome.</title>
        <authorList>
            <person name="Meera S.P."/>
            <person name="Sreeshan A."/>
            <person name="Augustine A."/>
        </authorList>
    </citation>
    <scope>NUCLEOTIDE SEQUENCE</scope>
    <source>
        <tissue evidence="2">Leaf</tissue>
    </source>
</reference>
<evidence type="ECO:0000313" key="2">
    <source>
        <dbReference type="EMBL" id="MBX42495.1"/>
    </source>
</evidence>
<dbReference type="EMBL" id="GGEC01062011">
    <property type="protein sequence ID" value="MBX42495.1"/>
    <property type="molecule type" value="Transcribed_RNA"/>
</dbReference>
<evidence type="ECO:0000256" key="1">
    <source>
        <dbReference type="SAM" id="MobiDB-lite"/>
    </source>
</evidence>
<name>A0A2P2NJ48_RHIMU</name>
<proteinExistence type="predicted"/>
<sequence length="24" mass="2596">MDSAMAAASGEMEGVNLLQRMRRA</sequence>
<organism evidence="2">
    <name type="scientific">Rhizophora mucronata</name>
    <name type="common">Asiatic mangrove</name>
    <dbReference type="NCBI Taxonomy" id="61149"/>
    <lineage>
        <taxon>Eukaryota</taxon>
        <taxon>Viridiplantae</taxon>
        <taxon>Streptophyta</taxon>
        <taxon>Embryophyta</taxon>
        <taxon>Tracheophyta</taxon>
        <taxon>Spermatophyta</taxon>
        <taxon>Magnoliopsida</taxon>
        <taxon>eudicotyledons</taxon>
        <taxon>Gunneridae</taxon>
        <taxon>Pentapetalae</taxon>
        <taxon>rosids</taxon>
        <taxon>fabids</taxon>
        <taxon>Malpighiales</taxon>
        <taxon>Rhizophoraceae</taxon>
        <taxon>Rhizophora</taxon>
    </lineage>
</organism>
<protein>
    <submittedName>
        <fullName evidence="2">Uncharacterized protein</fullName>
    </submittedName>
</protein>